<accession>A0A0J1BG70</accession>
<protein>
    <submittedName>
        <fullName evidence="1">Uncharacterized protein</fullName>
    </submittedName>
</protein>
<dbReference type="PATRIC" id="fig|595434.4.peg.2076"/>
<dbReference type="EMBL" id="LECT01000017">
    <property type="protein sequence ID" value="KLU05540.1"/>
    <property type="molecule type" value="Genomic_DNA"/>
</dbReference>
<evidence type="ECO:0000313" key="1">
    <source>
        <dbReference type="EMBL" id="KLU05540.1"/>
    </source>
</evidence>
<comment type="caution">
    <text evidence="1">The sequence shown here is derived from an EMBL/GenBank/DDBJ whole genome shotgun (WGS) entry which is preliminary data.</text>
</comment>
<proteinExistence type="predicted"/>
<dbReference type="Proteomes" id="UP000036367">
    <property type="component" value="Unassembled WGS sequence"/>
</dbReference>
<keyword evidence="2" id="KW-1185">Reference proteome</keyword>
<gene>
    <name evidence="1" type="ORF">RISK_002172</name>
</gene>
<name>A0A0J1BG70_RHOIS</name>
<reference evidence="1" key="1">
    <citation type="submission" date="2015-05" db="EMBL/GenBank/DDBJ databases">
        <title>Permanent draft genome of Rhodopirellula islandicus K833.</title>
        <authorList>
            <person name="Kizina J."/>
            <person name="Richter M."/>
            <person name="Glockner F.O."/>
            <person name="Harder J."/>
        </authorList>
    </citation>
    <scope>NUCLEOTIDE SEQUENCE [LARGE SCALE GENOMIC DNA]</scope>
    <source>
        <strain evidence="1">K833</strain>
    </source>
</reference>
<sequence length="39" mass="4352">MAPPTKLRLLGRLPRRCFLSRAVRTGLVFPLVSEAGSRE</sequence>
<evidence type="ECO:0000313" key="2">
    <source>
        <dbReference type="Proteomes" id="UP000036367"/>
    </source>
</evidence>
<dbReference type="AlphaFoldDB" id="A0A0J1BG70"/>
<organism evidence="1 2">
    <name type="scientific">Rhodopirellula islandica</name>
    <dbReference type="NCBI Taxonomy" id="595434"/>
    <lineage>
        <taxon>Bacteria</taxon>
        <taxon>Pseudomonadati</taxon>
        <taxon>Planctomycetota</taxon>
        <taxon>Planctomycetia</taxon>
        <taxon>Pirellulales</taxon>
        <taxon>Pirellulaceae</taxon>
        <taxon>Rhodopirellula</taxon>
    </lineage>
</organism>